<dbReference type="OrthoDB" id="9971089at2"/>
<dbReference type="Proteomes" id="UP000184035">
    <property type="component" value="Unassembled WGS sequence"/>
</dbReference>
<accession>A0A1M4XJY1</accession>
<protein>
    <submittedName>
        <fullName evidence="1">Uncharacterized protein</fullName>
    </submittedName>
</protein>
<reference evidence="1 2" key="1">
    <citation type="submission" date="2016-11" db="EMBL/GenBank/DDBJ databases">
        <authorList>
            <person name="Jaros S."/>
            <person name="Januszkiewicz K."/>
            <person name="Wedrychowicz H."/>
        </authorList>
    </citation>
    <scope>NUCLEOTIDE SEQUENCE [LARGE SCALE GENOMIC DNA]</scope>
    <source>
        <strain evidence="1 2">DSM 2631</strain>
    </source>
</reference>
<sequence>MAKKVKEIKVYIEGQFTDEIKINFNKRLAKALYKQYGIDFCRELLEELKESN</sequence>
<evidence type="ECO:0000313" key="2">
    <source>
        <dbReference type="Proteomes" id="UP000184035"/>
    </source>
</evidence>
<dbReference type="EMBL" id="FQVM01000019">
    <property type="protein sequence ID" value="SHE93730.1"/>
    <property type="molecule type" value="Genomic_DNA"/>
</dbReference>
<proteinExistence type="predicted"/>
<evidence type="ECO:0000313" key="1">
    <source>
        <dbReference type="EMBL" id="SHE93730.1"/>
    </source>
</evidence>
<organism evidence="1 2">
    <name type="scientific">Clostridium fallax</name>
    <dbReference type="NCBI Taxonomy" id="1533"/>
    <lineage>
        <taxon>Bacteria</taxon>
        <taxon>Bacillati</taxon>
        <taxon>Bacillota</taxon>
        <taxon>Clostridia</taxon>
        <taxon>Eubacteriales</taxon>
        <taxon>Clostridiaceae</taxon>
        <taxon>Clostridium</taxon>
    </lineage>
</organism>
<gene>
    <name evidence="1" type="ORF">SAMN05443638_1195</name>
</gene>
<dbReference type="RefSeq" id="WP_159429646.1">
    <property type="nucleotide sequence ID" value="NZ_FQVM01000019.1"/>
</dbReference>
<dbReference type="AlphaFoldDB" id="A0A1M4XJY1"/>
<keyword evidence="2" id="KW-1185">Reference proteome</keyword>
<name>A0A1M4XJY1_9CLOT</name>